<reference evidence="4" key="1">
    <citation type="submission" date="2018-03" db="EMBL/GenBank/DDBJ databases">
        <title>Horizontal gene transfer is an indispensable driver in forging the evolution of the Neocallimastigomycota as a distinct gut-dwelling fungal lineage.</title>
        <authorList>
            <person name="Murphy C.L."/>
            <person name="Youssef N.H."/>
            <person name="Elshahed M.S."/>
        </authorList>
    </citation>
    <scope>NUCLEOTIDE SEQUENCE</scope>
    <source>
        <strain evidence="4">A1</strain>
    </source>
</reference>
<protein>
    <submittedName>
        <fullName evidence="4">Acetyltransferase</fullName>
    </submittedName>
</protein>
<dbReference type="PANTHER" id="PTHR43800">
    <property type="entry name" value="PEPTIDYL-LYSINE N-ACETYLTRANSFERASE YJAB"/>
    <property type="match status" value="1"/>
</dbReference>
<sequence>MFTISKANHEDLQEILQLQYLSYQSEAALFGSQDIPPLKQTLNEVIEEFNHGVILKIVNDKNIIIGSVRAKEENGTVYIGKLMVHPDYRCKGYGTKLLKEIEHYFPQKRYELFTSTKSESNIRLYQKMGYKIFNRKVIKDELEFVYLEKV</sequence>
<proteinExistence type="evidence at transcript level"/>
<organism evidence="4">
    <name type="scientific">Piromyces sp</name>
    <dbReference type="NCBI Taxonomy" id="45796"/>
    <lineage>
        <taxon>Eukaryota</taxon>
        <taxon>Fungi</taxon>
        <taxon>Fungi incertae sedis</taxon>
        <taxon>Chytridiomycota</taxon>
        <taxon>Chytridiomycota incertae sedis</taxon>
        <taxon>Neocallimastigomycetes</taxon>
        <taxon>Neocallimastigales</taxon>
        <taxon>Neocallimastigaceae</taxon>
        <taxon>Piromyces</taxon>
    </lineage>
</organism>
<dbReference type="InterPro" id="IPR016181">
    <property type="entry name" value="Acyl_CoA_acyltransferase"/>
</dbReference>
<dbReference type="Pfam" id="PF00583">
    <property type="entry name" value="Acetyltransf_1"/>
    <property type="match status" value="1"/>
</dbReference>
<name>A0A2S1TYW5_PIRSP</name>
<accession>A0A2S1TYW5</accession>
<dbReference type="PROSITE" id="PS51186">
    <property type="entry name" value="GNAT"/>
    <property type="match status" value="1"/>
</dbReference>
<evidence type="ECO:0000256" key="1">
    <source>
        <dbReference type="ARBA" id="ARBA00022679"/>
    </source>
</evidence>
<dbReference type="GO" id="GO:0016747">
    <property type="term" value="F:acyltransferase activity, transferring groups other than amino-acyl groups"/>
    <property type="evidence" value="ECO:0007669"/>
    <property type="project" value="InterPro"/>
</dbReference>
<dbReference type="AlphaFoldDB" id="A0A2S1TYW5"/>
<dbReference type="SUPFAM" id="SSF55729">
    <property type="entry name" value="Acyl-CoA N-acyltransferases (Nat)"/>
    <property type="match status" value="1"/>
</dbReference>
<dbReference type="CDD" id="cd04301">
    <property type="entry name" value="NAT_SF"/>
    <property type="match status" value="1"/>
</dbReference>
<dbReference type="Gene3D" id="3.40.630.30">
    <property type="match status" value="1"/>
</dbReference>
<evidence type="ECO:0000259" key="3">
    <source>
        <dbReference type="PROSITE" id="PS51186"/>
    </source>
</evidence>
<feature type="domain" description="N-acetyltransferase" evidence="3">
    <location>
        <begin position="2"/>
        <end position="150"/>
    </location>
</feature>
<keyword evidence="1 4" id="KW-0808">Transferase</keyword>
<evidence type="ECO:0000256" key="2">
    <source>
        <dbReference type="ARBA" id="ARBA00023315"/>
    </source>
</evidence>
<evidence type="ECO:0000313" key="4">
    <source>
        <dbReference type="EMBL" id="AWI66828.1"/>
    </source>
</evidence>
<keyword evidence="2" id="KW-0012">Acyltransferase</keyword>
<dbReference type="PANTHER" id="PTHR43800:SF1">
    <property type="entry name" value="PEPTIDYL-LYSINE N-ACETYLTRANSFERASE YJAB"/>
    <property type="match status" value="1"/>
</dbReference>
<dbReference type="InterPro" id="IPR000182">
    <property type="entry name" value="GNAT_dom"/>
</dbReference>
<dbReference type="EMBL" id="MH043674">
    <property type="protein sequence ID" value="AWI66828.1"/>
    <property type="molecule type" value="mRNA"/>
</dbReference>